<evidence type="ECO:0000256" key="1">
    <source>
        <dbReference type="ARBA" id="ARBA00006479"/>
    </source>
</evidence>
<dbReference type="SUPFAM" id="SSF46785">
    <property type="entry name" value="Winged helix' DNA-binding domain"/>
    <property type="match status" value="1"/>
</dbReference>
<protein>
    <submittedName>
        <fullName evidence="3">ROK family transcriptional regulator</fullName>
    </submittedName>
</protein>
<dbReference type="InterPro" id="IPR000600">
    <property type="entry name" value="ROK"/>
</dbReference>
<evidence type="ECO:0000259" key="2">
    <source>
        <dbReference type="Pfam" id="PF01047"/>
    </source>
</evidence>
<dbReference type="Proteomes" id="UP000681356">
    <property type="component" value="Unassembled WGS sequence"/>
</dbReference>
<name>A0A8J7WDX2_9RHOB</name>
<dbReference type="InterPro" id="IPR043129">
    <property type="entry name" value="ATPase_NBD"/>
</dbReference>
<dbReference type="RefSeq" id="WP_212537310.1">
    <property type="nucleotide sequence ID" value="NZ_JAGTUU010000005.1"/>
</dbReference>
<dbReference type="GO" id="GO:0003700">
    <property type="term" value="F:DNA-binding transcription factor activity"/>
    <property type="evidence" value="ECO:0007669"/>
    <property type="project" value="InterPro"/>
</dbReference>
<dbReference type="PANTHER" id="PTHR18964">
    <property type="entry name" value="ROK (REPRESSOR, ORF, KINASE) FAMILY"/>
    <property type="match status" value="1"/>
</dbReference>
<dbReference type="Pfam" id="PF01047">
    <property type="entry name" value="MarR"/>
    <property type="match status" value="1"/>
</dbReference>
<gene>
    <name evidence="3" type="ORF">KB874_12795</name>
</gene>
<dbReference type="SUPFAM" id="SSF53067">
    <property type="entry name" value="Actin-like ATPase domain"/>
    <property type="match status" value="1"/>
</dbReference>
<dbReference type="Gene3D" id="1.10.10.10">
    <property type="entry name" value="Winged helix-like DNA-binding domain superfamily/Winged helix DNA-binding domain"/>
    <property type="match status" value="1"/>
</dbReference>
<dbReference type="InterPro" id="IPR000835">
    <property type="entry name" value="HTH_MarR-typ"/>
</dbReference>
<evidence type="ECO:0000313" key="3">
    <source>
        <dbReference type="EMBL" id="MBS0124977.1"/>
    </source>
</evidence>
<accession>A0A8J7WDX2</accession>
<dbReference type="Gene3D" id="3.30.420.40">
    <property type="match status" value="2"/>
</dbReference>
<dbReference type="AlphaFoldDB" id="A0A8J7WDX2"/>
<comment type="caution">
    <text evidence="3">The sequence shown here is derived from an EMBL/GenBank/DDBJ whole genome shotgun (WGS) entry which is preliminary data.</text>
</comment>
<dbReference type="InterPro" id="IPR036388">
    <property type="entry name" value="WH-like_DNA-bd_sf"/>
</dbReference>
<feature type="domain" description="HTH marR-type" evidence="2">
    <location>
        <begin position="7"/>
        <end position="51"/>
    </location>
</feature>
<reference evidence="3" key="1">
    <citation type="submission" date="2021-04" db="EMBL/GenBank/DDBJ databases">
        <authorList>
            <person name="Yoon J."/>
        </authorList>
    </citation>
    <scope>NUCLEOTIDE SEQUENCE</scope>
    <source>
        <strain evidence="3">KMU-90</strain>
    </source>
</reference>
<proteinExistence type="inferred from homology"/>
<evidence type="ECO:0000313" key="4">
    <source>
        <dbReference type="Proteomes" id="UP000681356"/>
    </source>
</evidence>
<sequence length="373" mass="39976">MRAHNERLVLTILRRHGPMAKAGIARTTGLSAQTVSVIMRKLEGEGLLTRDAPVRGKVGQPSVPMRLAPDGALFLGLKVGRRSVELVLTDFLGRVRSRAMRVHAYPMPEDTVRFAITQIEAILRDLSRQERARVAGLGIGMPFFLWNWAQHLGVPEGAMDAWRDADIRAEIAAALDFPVFLENDASTACGAELVFGPYEGAKDFLYFYIGYFIGGGVVLNGKLFTGRGNAGALGPCPVPDGKGGTTQLLEVASLSVLERRLREAGHETAVMWESAEGWALDQAIVDAWVHHAAGGLAHAIAAACSVMDFEAVRIDGWMPPALRGQLVDEVHAAMRGIDLSGLTVPAVSTGSVGPDARALGAASLPLSQRFLIE</sequence>
<dbReference type="Pfam" id="PF00480">
    <property type="entry name" value="ROK"/>
    <property type="match status" value="1"/>
</dbReference>
<organism evidence="3 4">
    <name type="scientific">Thetidibacter halocola</name>
    <dbReference type="NCBI Taxonomy" id="2827239"/>
    <lineage>
        <taxon>Bacteria</taxon>
        <taxon>Pseudomonadati</taxon>
        <taxon>Pseudomonadota</taxon>
        <taxon>Alphaproteobacteria</taxon>
        <taxon>Rhodobacterales</taxon>
        <taxon>Roseobacteraceae</taxon>
        <taxon>Thetidibacter</taxon>
    </lineage>
</organism>
<dbReference type="EMBL" id="JAGTUU010000005">
    <property type="protein sequence ID" value="MBS0124977.1"/>
    <property type="molecule type" value="Genomic_DNA"/>
</dbReference>
<comment type="similarity">
    <text evidence="1">Belongs to the ROK (NagC/XylR) family.</text>
</comment>
<dbReference type="PANTHER" id="PTHR18964:SF149">
    <property type="entry name" value="BIFUNCTIONAL UDP-N-ACETYLGLUCOSAMINE 2-EPIMERASE_N-ACETYLMANNOSAMINE KINASE"/>
    <property type="match status" value="1"/>
</dbReference>
<dbReference type="InterPro" id="IPR036390">
    <property type="entry name" value="WH_DNA-bd_sf"/>
</dbReference>
<keyword evidence="4" id="KW-1185">Reference proteome</keyword>